<dbReference type="InterPro" id="IPR017853">
    <property type="entry name" value="GH"/>
</dbReference>
<protein>
    <recommendedName>
        <fullName evidence="11">Major facilitator superfamily (MFS) profile domain-containing protein</fullName>
    </recommendedName>
</protein>
<feature type="transmembrane region" description="Helical" evidence="10">
    <location>
        <begin position="182"/>
        <end position="203"/>
    </location>
</feature>
<dbReference type="AlphaFoldDB" id="A0A8H4X3F7"/>
<dbReference type="Pfam" id="PF00083">
    <property type="entry name" value="Sugar_tr"/>
    <property type="match status" value="1"/>
</dbReference>
<dbReference type="Pfam" id="PF26410">
    <property type="entry name" value="GH5_mannosidase"/>
    <property type="match status" value="1"/>
</dbReference>
<dbReference type="InterPro" id="IPR005828">
    <property type="entry name" value="MFS_sugar_transport-like"/>
</dbReference>
<dbReference type="InterPro" id="IPR020846">
    <property type="entry name" value="MFS_dom"/>
</dbReference>
<evidence type="ECO:0000313" key="13">
    <source>
        <dbReference type="Proteomes" id="UP000604273"/>
    </source>
</evidence>
<gene>
    <name evidence="12" type="ORF">FGADI_1618</name>
</gene>
<feature type="transmembrane region" description="Helical" evidence="10">
    <location>
        <begin position="343"/>
        <end position="362"/>
    </location>
</feature>
<dbReference type="InterPro" id="IPR003663">
    <property type="entry name" value="Sugar/inositol_transpt"/>
</dbReference>
<dbReference type="GO" id="GO:0005351">
    <property type="term" value="F:carbohydrate:proton symporter activity"/>
    <property type="evidence" value="ECO:0007669"/>
    <property type="project" value="TreeGrafter"/>
</dbReference>
<proteinExistence type="inferred from homology"/>
<evidence type="ECO:0000256" key="10">
    <source>
        <dbReference type="SAM" id="Phobius"/>
    </source>
</evidence>
<dbReference type="OrthoDB" id="6133115at2759"/>
<feature type="transmembrane region" description="Helical" evidence="10">
    <location>
        <begin position="304"/>
        <end position="323"/>
    </location>
</feature>
<dbReference type="PROSITE" id="PS50850">
    <property type="entry name" value="MFS"/>
    <property type="match status" value="1"/>
</dbReference>
<feature type="transmembrane region" description="Helical" evidence="10">
    <location>
        <begin position="444"/>
        <end position="464"/>
    </location>
</feature>
<dbReference type="InterPro" id="IPR036259">
    <property type="entry name" value="MFS_trans_sf"/>
</dbReference>
<feature type="transmembrane region" description="Helical" evidence="10">
    <location>
        <begin position="122"/>
        <end position="142"/>
    </location>
</feature>
<dbReference type="Gene3D" id="3.20.20.80">
    <property type="entry name" value="Glycosidases"/>
    <property type="match status" value="1"/>
</dbReference>
<dbReference type="NCBIfam" id="TIGR00879">
    <property type="entry name" value="SP"/>
    <property type="match status" value="1"/>
</dbReference>
<dbReference type="Gene3D" id="1.20.1250.20">
    <property type="entry name" value="MFS general substrate transporter like domains"/>
    <property type="match status" value="1"/>
</dbReference>
<evidence type="ECO:0000256" key="7">
    <source>
        <dbReference type="ARBA" id="ARBA00022989"/>
    </source>
</evidence>
<keyword evidence="6" id="KW-0378">Hydrolase</keyword>
<dbReference type="PANTHER" id="PTHR48022:SF70">
    <property type="entry name" value="MONOSACCHARIDE TRANSPORTER, PUTATIVE (AFU_ORTHOLOGUE AFUA_5G14540)-RELATED"/>
    <property type="match status" value="1"/>
</dbReference>
<evidence type="ECO:0000256" key="4">
    <source>
        <dbReference type="ARBA" id="ARBA00022448"/>
    </source>
</evidence>
<evidence type="ECO:0000259" key="11">
    <source>
        <dbReference type="PROSITE" id="PS50850"/>
    </source>
</evidence>
<comment type="caution">
    <text evidence="12">The sequence shown here is derived from an EMBL/GenBank/DDBJ whole genome shotgun (WGS) entry which is preliminary data.</text>
</comment>
<accession>A0A8H4X3F7</accession>
<dbReference type="GO" id="GO:0016020">
    <property type="term" value="C:membrane"/>
    <property type="evidence" value="ECO:0007669"/>
    <property type="project" value="UniProtKB-SubCell"/>
</dbReference>
<reference evidence="12" key="2">
    <citation type="submission" date="2020-05" db="EMBL/GenBank/DDBJ databases">
        <authorList>
            <person name="Kim H.-S."/>
            <person name="Proctor R.H."/>
            <person name="Brown D.W."/>
        </authorList>
    </citation>
    <scope>NUCLEOTIDE SEQUENCE</scope>
    <source>
        <strain evidence="12">NRRL 45417</strain>
    </source>
</reference>
<dbReference type="Proteomes" id="UP000604273">
    <property type="component" value="Unassembled WGS sequence"/>
</dbReference>
<feature type="transmembrane region" description="Helical" evidence="10">
    <location>
        <begin position="470"/>
        <end position="491"/>
    </location>
</feature>
<comment type="similarity">
    <text evidence="3">Belongs to the major facilitator superfamily. Sugar transporter (TC 2.A.1.1) family.</text>
</comment>
<dbReference type="EMBL" id="JABFAI010000032">
    <property type="protein sequence ID" value="KAF4959551.1"/>
    <property type="molecule type" value="Genomic_DNA"/>
</dbReference>
<keyword evidence="13" id="KW-1185">Reference proteome</keyword>
<dbReference type="InterPro" id="IPR050360">
    <property type="entry name" value="MFS_Sugar_Transporters"/>
</dbReference>
<name>A0A8H4X3F7_9HYPO</name>
<dbReference type="PANTHER" id="PTHR48022">
    <property type="entry name" value="PLASTIDIC GLUCOSE TRANSPORTER 4"/>
    <property type="match status" value="1"/>
</dbReference>
<sequence length="1028" mass="113777">MSKELDQSNSEHVQDVANGKKEAVQTPEAIANALSNVGAPSPWGRGHLKLYMACALIYLCSTMNGYDGSLMGSINVLPEYQEYYGLGDTGSTSTGLVFSIFQIGQMAGALFTWVCDWRGRRLTLAASSFLICVSAVFTAVAPNLSSFIAARFLLSFFSTINTVAAPMLLVEIAPPLQRATVAGTYNTLYYMGSIIATFTLYGANIHLSGNIKWRLPLWLQMLCPGLVCLGSWMLPESPRWQVAQGRTQAAREFIIKHHANGDAEHPIVAIEMQEIQDSLVEIQGRSQWACFDLRSLYKSRARRYRLMLVIAMSWFGQFSGNNVSSYYLPLMVENVGITSTNMVLLLNAFYALSGWVAATIGARLHDIVGRRKMLMGSCLSMSIALAIVAATAAEYERSGSTPSSSASIAFIFIFGVVFAVGFTPMQPIYPAEVLANDMRANGMMVFMITSGCAGFVNTFAAPVAMKNIRYWFYVFFVFWDLFEFAFIYFFFVETKGRSLEELTAVFAAKNPRKANFEVNTFSTIFILNYPPYPGSMKSFSILAFGQALLAAATPHGSELPVRQQGNSFAGVNSFFLHAFKQQDRLEVLDAIKDANLKVLRIFISPTGQNAKNTGSVAMPDIEPKTVGVWDDTQLKAIDQLMVEAHARGIKLTIAIHDRYQLGCWGSDAYVYKYKLPAVDCNTHPASANNVEFWYSDKNCISDFQNRIRHVLEHKNTLISGSPAWKDLSSHIFAFNIQNEGQGHLNNNIPPHPSWWCDRATFMRDIMGSSKVLISTGGGNEFPNSDIPENWACKALDLVTIHSYMGVNEFKNKGPVALQRAKSANKLMLFEEFGATGSSKSATVGQHIDVFNGLGVPWMPWQISKPGNKANDYEFWTDEPTYDVVEDAAATTTTSSIPERTPIVAVLSDGTVTDTYLNGQYLSDQGDTPSTFILEPSNGRLTTTIGGTKNYLQTVIPLGPQLSFQFDTYQNILNNQYRYFDKCDVVAGFLSCASESGSTLIYWHIESSNIFYGNENVLTDVTTAQFRFQ</sequence>
<evidence type="ECO:0000313" key="12">
    <source>
        <dbReference type="EMBL" id="KAF4959551.1"/>
    </source>
</evidence>
<evidence type="ECO:0000256" key="6">
    <source>
        <dbReference type="ARBA" id="ARBA00022801"/>
    </source>
</evidence>
<evidence type="ECO:0000256" key="2">
    <source>
        <dbReference type="ARBA" id="ARBA00005641"/>
    </source>
</evidence>
<dbReference type="InterPro" id="IPR001547">
    <property type="entry name" value="Glyco_hydro_5"/>
</dbReference>
<comment type="similarity">
    <text evidence="2">Belongs to the glycosyl hydrolase 5 (cellulase A) family.</text>
</comment>
<feature type="transmembrane region" description="Helical" evidence="10">
    <location>
        <begin position="148"/>
        <end position="170"/>
    </location>
</feature>
<dbReference type="FunFam" id="1.20.1250.20:FF:000134">
    <property type="entry name" value="MFS sugar transporter protein"/>
    <property type="match status" value="1"/>
</dbReference>
<comment type="subcellular location">
    <subcellularLocation>
        <location evidence="1">Membrane</location>
        <topology evidence="1">Multi-pass membrane protein</topology>
    </subcellularLocation>
</comment>
<organism evidence="12 13">
    <name type="scientific">Fusarium gaditjirri</name>
    <dbReference type="NCBI Taxonomy" id="282569"/>
    <lineage>
        <taxon>Eukaryota</taxon>
        <taxon>Fungi</taxon>
        <taxon>Dikarya</taxon>
        <taxon>Ascomycota</taxon>
        <taxon>Pezizomycotina</taxon>
        <taxon>Sordariomycetes</taxon>
        <taxon>Hypocreomycetidae</taxon>
        <taxon>Hypocreales</taxon>
        <taxon>Nectriaceae</taxon>
        <taxon>Fusarium</taxon>
        <taxon>Fusarium nisikadoi species complex</taxon>
    </lineage>
</organism>
<feature type="domain" description="Major facilitator superfamily (MFS) profile" evidence="11">
    <location>
        <begin position="53"/>
        <end position="497"/>
    </location>
</feature>
<evidence type="ECO:0000256" key="8">
    <source>
        <dbReference type="ARBA" id="ARBA00023136"/>
    </source>
</evidence>
<dbReference type="SUPFAM" id="SSF103473">
    <property type="entry name" value="MFS general substrate transporter"/>
    <property type="match status" value="1"/>
</dbReference>
<evidence type="ECO:0000256" key="1">
    <source>
        <dbReference type="ARBA" id="ARBA00004141"/>
    </source>
</evidence>
<evidence type="ECO:0000256" key="9">
    <source>
        <dbReference type="ARBA" id="ARBA00023295"/>
    </source>
</evidence>
<keyword evidence="4" id="KW-0813">Transport</keyword>
<feature type="transmembrane region" description="Helical" evidence="10">
    <location>
        <begin position="94"/>
        <end position="115"/>
    </location>
</feature>
<evidence type="ECO:0000256" key="5">
    <source>
        <dbReference type="ARBA" id="ARBA00022692"/>
    </source>
</evidence>
<keyword evidence="8 10" id="KW-0472">Membrane</keyword>
<feature type="transmembrane region" description="Helical" evidence="10">
    <location>
        <begin position="215"/>
        <end position="234"/>
    </location>
</feature>
<reference evidence="12" key="1">
    <citation type="journal article" date="2020" name="BMC Genomics">
        <title>Correction to: Identification and distribution of gene clusters required for synthesis of sphingolipid metabolism inhibitors in diverse species of the filamentous fungus Fusarium.</title>
        <authorList>
            <person name="Kim H.S."/>
            <person name="Lohmar J.M."/>
            <person name="Busman M."/>
            <person name="Brown D.W."/>
            <person name="Naumann T.A."/>
            <person name="Divon H.H."/>
            <person name="Lysoe E."/>
            <person name="Uhlig S."/>
            <person name="Proctor R.H."/>
        </authorList>
    </citation>
    <scope>NUCLEOTIDE SEQUENCE</scope>
    <source>
        <strain evidence="12">NRRL 45417</strain>
    </source>
</reference>
<dbReference type="SUPFAM" id="SSF51445">
    <property type="entry name" value="(Trans)glycosidases"/>
    <property type="match status" value="1"/>
</dbReference>
<keyword evidence="9" id="KW-0326">Glycosidase</keyword>
<feature type="transmembrane region" description="Helical" evidence="10">
    <location>
        <begin position="405"/>
        <end position="423"/>
    </location>
</feature>
<evidence type="ECO:0000256" key="3">
    <source>
        <dbReference type="ARBA" id="ARBA00010992"/>
    </source>
</evidence>
<keyword evidence="7 10" id="KW-1133">Transmembrane helix</keyword>
<keyword evidence="5 10" id="KW-0812">Transmembrane</keyword>